<protein>
    <submittedName>
        <fullName evidence="2">Uncharacterized protein</fullName>
    </submittedName>
</protein>
<feature type="region of interest" description="Disordered" evidence="1">
    <location>
        <begin position="86"/>
        <end position="122"/>
    </location>
</feature>
<dbReference type="EMBL" id="BK059083">
    <property type="protein sequence ID" value="DAE28245.1"/>
    <property type="molecule type" value="Genomic_DNA"/>
</dbReference>
<reference evidence="2" key="1">
    <citation type="journal article" date="2021" name="Proc. Natl. Acad. Sci. U.S.A.">
        <title>A Catalog of Tens of Thousands of Viruses from Human Metagenomes Reveals Hidden Associations with Chronic Diseases.</title>
        <authorList>
            <person name="Tisza M.J."/>
            <person name="Buck C.B."/>
        </authorList>
    </citation>
    <scope>NUCLEOTIDE SEQUENCE</scope>
    <source>
        <strain evidence="2">CtuZj11</strain>
    </source>
</reference>
<accession>A0A8S5RB08</accession>
<organism evidence="2">
    <name type="scientific">virus sp. ctuZj11</name>
    <dbReference type="NCBI Taxonomy" id="2825825"/>
    <lineage>
        <taxon>Viruses</taxon>
    </lineage>
</organism>
<feature type="compositionally biased region" description="Acidic residues" evidence="1">
    <location>
        <begin position="105"/>
        <end position="122"/>
    </location>
</feature>
<evidence type="ECO:0000313" key="2">
    <source>
        <dbReference type="EMBL" id="DAE28245.1"/>
    </source>
</evidence>
<evidence type="ECO:0000256" key="1">
    <source>
        <dbReference type="SAM" id="MobiDB-lite"/>
    </source>
</evidence>
<sequence>MTKEECRRVVLIGGKIKFIEELKRLKDKSTRANITVTLHDDTAGKKSRTEKRREIVLPDWLVEASFILFDNYRKQLSMELERYDITKEEHQSPEDFEQSGVTIEGGDEPDKEEPEEPSPEQG</sequence>
<name>A0A8S5RB08_9VIRU</name>
<proteinExistence type="predicted"/>